<accession>A0A4D6HHB4</accession>
<dbReference type="EMBL" id="CP031310">
    <property type="protein sequence ID" value="QCC53001.1"/>
    <property type="molecule type" value="Genomic_DNA"/>
</dbReference>
<dbReference type="InterPro" id="IPR050471">
    <property type="entry name" value="AB_hydrolase"/>
</dbReference>
<dbReference type="STRING" id="1457250.GCA_000755225_02195"/>
<dbReference type="GO" id="GO:0016787">
    <property type="term" value="F:hydrolase activity"/>
    <property type="evidence" value="ECO:0007669"/>
    <property type="project" value="UniProtKB-KW"/>
</dbReference>
<protein>
    <submittedName>
        <fullName evidence="2">Alpha/beta hydrolase</fullName>
    </submittedName>
</protein>
<keyword evidence="3" id="KW-1185">Reference proteome</keyword>
<dbReference type="PANTHER" id="PTHR43433:SF10">
    <property type="entry name" value="AB HYDROLASE-1 DOMAIN-CONTAINING PROTEIN"/>
    <property type="match status" value="1"/>
</dbReference>
<dbReference type="Pfam" id="PF00561">
    <property type="entry name" value="Abhydrolase_1"/>
    <property type="match status" value="1"/>
</dbReference>
<name>A0A4D6HHB4_9EURY</name>
<dbReference type="PANTHER" id="PTHR43433">
    <property type="entry name" value="HYDROLASE, ALPHA/BETA FOLD FAMILY PROTEIN"/>
    <property type="match status" value="1"/>
</dbReference>
<dbReference type="InterPro" id="IPR029058">
    <property type="entry name" value="AB_hydrolase_fold"/>
</dbReference>
<dbReference type="PRINTS" id="PR00111">
    <property type="entry name" value="ABHYDROLASE"/>
</dbReference>
<evidence type="ECO:0000313" key="2">
    <source>
        <dbReference type="EMBL" id="QCC53001.1"/>
    </source>
</evidence>
<organism evidence="2 3">
    <name type="scientific">Halapricum salinum</name>
    <dbReference type="NCBI Taxonomy" id="1457250"/>
    <lineage>
        <taxon>Archaea</taxon>
        <taxon>Methanobacteriati</taxon>
        <taxon>Methanobacteriota</taxon>
        <taxon>Stenosarchaea group</taxon>
        <taxon>Halobacteria</taxon>
        <taxon>Halobacteriales</taxon>
        <taxon>Haloarculaceae</taxon>
        <taxon>Halapricum</taxon>
    </lineage>
</organism>
<gene>
    <name evidence="2" type="ORF">DV733_16570</name>
</gene>
<dbReference type="InterPro" id="IPR000073">
    <property type="entry name" value="AB_hydrolase_1"/>
</dbReference>
<evidence type="ECO:0000259" key="1">
    <source>
        <dbReference type="Pfam" id="PF00561"/>
    </source>
</evidence>
<dbReference type="SUPFAM" id="SSF53474">
    <property type="entry name" value="alpha/beta-Hydrolases"/>
    <property type="match status" value="1"/>
</dbReference>
<proteinExistence type="predicted"/>
<feature type="domain" description="AB hydrolase-1" evidence="1">
    <location>
        <begin position="23"/>
        <end position="251"/>
    </location>
</feature>
<dbReference type="AlphaFoldDB" id="A0A4D6HHB4"/>
<dbReference type="Gene3D" id="3.40.50.1820">
    <property type="entry name" value="alpha/beta hydrolase"/>
    <property type="match status" value="1"/>
</dbReference>
<keyword evidence="2" id="KW-0378">Hydrolase</keyword>
<reference evidence="2 3" key="1">
    <citation type="journal article" date="2019" name="Nat. Commun.">
        <title>A new type of DNA phosphorothioation-based antiviral system in archaea.</title>
        <authorList>
            <person name="Xiong L."/>
            <person name="Liu S."/>
            <person name="Chen S."/>
            <person name="Xiao Y."/>
            <person name="Zhu B."/>
            <person name="Gao Y."/>
            <person name="Zhang Y."/>
            <person name="Chen B."/>
            <person name="Luo J."/>
            <person name="Deng Z."/>
            <person name="Chen X."/>
            <person name="Wang L."/>
            <person name="Chen S."/>
        </authorList>
    </citation>
    <scope>NUCLEOTIDE SEQUENCE [LARGE SCALE GENOMIC DNA]</scope>
    <source>
        <strain evidence="2 3">CBA1105</strain>
    </source>
</reference>
<sequence length="267" mass="29911">MQYTTNDGVRLAYDHAGVGNDETVLFVEGLGYSRWMWHWQREAVLGTYEVVVPDNRGTGDSDEPEGPYTITEMAGDLEAVLADAGVERAHVVGASMGGMIAMQYALEYDRAESLSLFCTSFGGEEAVPIPEETRVKMFTVPGEYDERQAIRHKMGPALSEEYPEAHPEQISRIVDWRLESDASEQARQWQAAAVEAFDVSDRCDEIDLPALVVHGTDDRVVPYENGEMLAERLPRSRLVPIEGGPHLFFIEQTELVNDRLLEFLEDV</sequence>
<dbReference type="KEGG" id="hsn:DV733_16570"/>
<dbReference type="Proteomes" id="UP000296706">
    <property type="component" value="Chromosome"/>
</dbReference>
<evidence type="ECO:0000313" key="3">
    <source>
        <dbReference type="Proteomes" id="UP000296706"/>
    </source>
</evidence>